<evidence type="ECO:0000313" key="16">
    <source>
        <dbReference type="Proteomes" id="UP001369086"/>
    </source>
</evidence>
<evidence type="ECO:0000256" key="3">
    <source>
        <dbReference type="ARBA" id="ARBA00008335"/>
    </source>
</evidence>
<feature type="signal peptide" evidence="14">
    <location>
        <begin position="1"/>
        <end position="24"/>
    </location>
</feature>
<reference evidence="15 16" key="1">
    <citation type="submission" date="2021-05" db="EMBL/GenBank/DDBJ databases">
        <authorList>
            <person name="Zahm M."/>
            <person name="Klopp C."/>
            <person name="Cabau C."/>
            <person name="Kuhl H."/>
            <person name="Suciu R."/>
            <person name="Ciorpac M."/>
            <person name="Holostenco D."/>
            <person name="Gessner J."/>
            <person name="Wuertz S."/>
            <person name="Hohne C."/>
            <person name="Stock M."/>
            <person name="Gislard M."/>
            <person name="Lluch J."/>
            <person name="Milhes M."/>
            <person name="Lampietro C."/>
            <person name="Lopez Roques C."/>
            <person name="Donnadieu C."/>
            <person name="Du K."/>
            <person name="Schartl M."/>
            <person name="Guiguen Y."/>
        </authorList>
    </citation>
    <scope>NUCLEOTIDE SEQUENCE [LARGE SCALE GENOMIC DNA]</scope>
    <source>
        <strain evidence="15">Hh-F2</strain>
        <tissue evidence="15">Blood</tissue>
    </source>
</reference>
<comment type="function">
    <text evidence="1">Mediates high-affinity intracellular uptake of the rare oligo-element molybdenum.</text>
</comment>
<evidence type="ECO:0000256" key="5">
    <source>
        <dbReference type="ARBA" id="ARBA00022448"/>
    </source>
</evidence>
<dbReference type="InterPro" id="IPR036259">
    <property type="entry name" value="MFS_trans_sf"/>
</dbReference>
<feature type="transmembrane region" description="Helical" evidence="13">
    <location>
        <begin position="355"/>
        <end position="373"/>
    </location>
</feature>
<evidence type="ECO:0000256" key="2">
    <source>
        <dbReference type="ARBA" id="ARBA00004651"/>
    </source>
</evidence>
<sequence>MLLLAYLSVLLLLTLCLVFEFSACRTGPGPEAGAAPGMNPAFRHFQLRFYRVYFLALWADWLQGPYLYKLYQHYGFLESQIAVLYVCGLASGVLCGLAWGWLGGRLGGPRRACLLFCACYSACCLTKLSRDYFTLLLGRALGGLSTSLLAPSFEGWYQGQHLERHDFPREWIPATFRQAATWNHGLAVAAGFAATLLAEWLGLGPVAPFLAAVPCLLLCGALVIRTWEESPEQSWNQNLNRTPLSRSCADGLSCLLSDRRVLLLSSVQALFESVVYIFVFLWTPVLDPHGAPLGIVFSCLMASSMLGGSLYRAATPRMQPLPLLCLAVLLAFLSLSLLCFSTLPGRESPSQSFLAFLLFEGACGLYFPAMGFLRGRVIPESRRQGVLAWLRLPLLLLACLGLLALHGSGEGLTGPRRMFLGSLGLMLAALLAVAGLFTLARHDGGLRLETESGAGGGAGRGLLVTRPPLSVSHSLSNRGVLGGN</sequence>
<gene>
    <name evidence="15" type="ORF">HHUSO_G35629</name>
</gene>
<protein>
    <recommendedName>
        <fullName evidence="4">Molybdate-anion transporter</fullName>
    </recommendedName>
    <alternativeName>
        <fullName evidence="11">Major facilitator superfamily domain-containing protein 5</fullName>
    </alternativeName>
    <alternativeName>
        <fullName evidence="12">Molybdate transporter 2 homolog</fullName>
    </alternativeName>
</protein>
<evidence type="ECO:0000256" key="7">
    <source>
        <dbReference type="ARBA" id="ARBA00022692"/>
    </source>
</evidence>
<evidence type="ECO:0000256" key="11">
    <source>
        <dbReference type="ARBA" id="ARBA00030646"/>
    </source>
</evidence>
<evidence type="ECO:0000256" key="14">
    <source>
        <dbReference type="SAM" id="SignalP"/>
    </source>
</evidence>
<evidence type="ECO:0000256" key="10">
    <source>
        <dbReference type="ARBA" id="ARBA00023136"/>
    </source>
</evidence>
<comment type="caution">
    <text evidence="15">The sequence shown here is derived from an EMBL/GenBank/DDBJ whole genome shotgun (WGS) entry which is preliminary data.</text>
</comment>
<keyword evidence="10 13" id="KW-0472">Membrane</keyword>
<feature type="transmembrane region" description="Helical" evidence="13">
    <location>
        <begin position="291"/>
        <end position="311"/>
    </location>
</feature>
<keyword evidence="5" id="KW-0813">Transport</keyword>
<keyword evidence="9" id="KW-0406">Ion transport</keyword>
<keyword evidence="8 13" id="KW-1133">Transmembrane helix</keyword>
<proteinExistence type="inferred from homology"/>
<dbReference type="PANTHER" id="PTHR23516">
    <property type="entry name" value="SAM (S-ADENOSYL METHIONINE) TRANSPORTER"/>
    <property type="match status" value="1"/>
</dbReference>
<keyword evidence="14" id="KW-0732">Signal</keyword>
<keyword evidence="16" id="KW-1185">Reference proteome</keyword>
<feature type="transmembrane region" description="Helical" evidence="13">
    <location>
        <begin position="385"/>
        <end position="406"/>
    </location>
</feature>
<evidence type="ECO:0000256" key="12">
    <source>
        <dbReference type="ARBA" id="ARBA00032555"/>
    </source>
</evidence>
<dbReference type="SUPFAM" id="SSF103473">
    <property type="entry name" value="MFS general substrate transporter"/>
    <property type="match status" value="1"/>
</dbReference>
<dbReference type="Pfam" id="PF05631">
    <property type="entry name" value="MFS_5"/>
    <property type="match status" value="1"/>
</dbReference>
<feature type="transmembrane region" description="Helical" evidence="13">
    <location>
        <begin position="418"/>
        <end position="440"/>
    </location>
</feature>
<evidence type="ECO:0000256" key="8">
    <source>
        <dbReference type="ARBA" id="ARBA00022989"/>
    </source>
</evidence>
<keyword evidence="6" id="KW-1003">Cell membrane</keyword>
<evidence type="ECO:0000256" key="4">
    <source>
        <dbReference type="ARBA" id="ARBA00021242"/>
    </source>
</evidence>
<evidence type="ECO:0000256" key="13">
    <source>
        <dbReference type="SAM" id="Phobius"/>
    </source>
</evidence>
<comment type="similarity">
    <text evidence="3">Belongs to the major facilitator superfamily.</text>
</comment>
<evidence type="ECO:0000313" key="15">
    <source>
        <dbReference type="EMBL" id="KAK6466818.1"/>
    </source>
</evidence>
<name>A0ABR0Y319_HUSHU</name>
<comment type="subcellular location">
    <subcellularLocation>
        <location evidence="2">Cell membrane</location>
        <topology evidence="2">Multi-pass membrane protein</topology>
    </subcellularLocation>
</comment>
<feature type="transmembrane region" description="Helical" evidence="13">
    <location>
        <begin position="261"/>
        <end position="285"/>
    </location>
</feature>
<evidence type="ECO:0000256" key="1">
    <source>
        <dbReference type="ARBA" id="ARBA00003019"/>
    </source>
</evidence>
<accession>A0ABR0Y319</accession>
<dbReference type="PANTHER" id="PTHR23516:SF1">
    <property type="entry name" value="MOLYBDATE-ANION TRANSPORTER"/>
    <property type="match status" value="1"/>
</dbReference>
<feature type="transmembrane region" description="Helical" evidence="13">
    <location>
        <begin position="323"/>
        <end position="343"/>
    </location>
</feature>
<dbReference type="Proteomes" id="UP001369086">
    <property type="component" value="Unassembled WGS sequence"/>
</dbReference>
<dbReference type="EMBL" id="JAHFZB010000052">
    <property type="protein sequence ID" value="KAK6466818.1"/>
    <property type="molecule type" value="Genomic_DNA"/>
</dbReference>
<evidence type="ECO:0000256" key="9">
    <source>
        <dbReference type="ARBA" id="ARBA00023065"/>
    </source>
</evidence>
<feature type="transmembrane region" description="Helical" evidence="13">
    <location>
        <begin position="206"/>
        <end position="224"/>
    </location>
</feature>
<dbReference type="CDD" id="cd17487">
    <property type="entry name" value="MFS_MFSD5_like"/>
    <property type="match status" value="1"/>
</dbReference>
<organism evidence="15 16">
    <name type="scientific">Huso huso</name>
    <name type="common">Beluga</name>
    <name type="synonym">Acipenser huso</name>
    <dbReference type="NCBI Taxonomy" id="61971"/>
    <lineage>
        <taxon>Eukaryota</taxon>
        <taxon>Metazoa</taxon>
        <taxon>Chordata</taxon>
        <taxon>Craniata</taxon>
        <taxon>Vertebrata</taxon>
        <taxon>Euteleostomi</taxon>
        <taxon>Actinopterygii</taxon>
        <taxon>Chondrostei</taxon>
        <taxon>Acipenseriformes</taxon>
        <taxon>Acipenseridae</taxon>
        <taxon>Huso</taxon>
    </lineage>
</organism>
<feature type="chain" id="PRO_5045319460" description="Molybdate-anion transporter" evidence="14">
    <location>
        <begin position="25"/>
        <end position="484"/>
    </location>
</feature>
<evidence type="ECO:0000256" key="6">
    <source>
        <dbReference type="ARBA" id="ARBA00022475"/>
    </source>
</evidence>
<keyword evidence="7 13" id="KW-0812">Transmembrane</keyword>
<dbReference type="InterPro" id="IPR008509">
    <property type="entry name" value="MOT2/MFSD5"/>
</dbReference>
<dbReference type="Gene3D" id="1.20.1250.20">
    <property type="entry name" value="MFS general substrate transporter like domains"/>
    <property type="match status" value="1"/>
</dbReference>
<feature type="transmembrane region" description="Helical" evidence="13">
    <location>
        <begin position="82"/>
        <end position="102"/>
    </location>
</feature>